<evidence type="ECO:0000256" key="1">
    <source>
        <dbReference type="SAM" id="MobiDB-lite"/>
    </source>
</evidence>
<dbReference type="InterPro" id="IPR011009">
    <property type="entry name" value="Kinase-like_dom_sf"/>
</dbReference>
<proteinExistence type="predicted"/>
<name>A0A0P7B4K7_9HYPO</name>
<gene>
    <name evidence="2" type="ORF">AK830_g11757</name>
</gene>
<dbReference type="PANTHER" id="PTHR21310">
    <property type="entry name" value="AMINOGLYCOSIDE PHOSPHOTRANSFERASE-RELATED-RELATED"/>
    <property type="match status" value="1"/>
</dbReference>
<dbReference type="AlphaFoldDB" id="A0A0P7B4K7"/>
<evidence type="ECO:0000313" key="3">
    <source>
        <dbReference type="Proteomes" id="UP000050424"/>
    </source>
</evidence>
<dbReference type="EMBL" id="LKCW01000299">
    <property type="protein sequence ID" value="KPM34818.1"/>
    <property type="molecule type" value="Genomic_DNA"/>
</dbReference>
<dbReference type="OrthoDB" id="4177236at2759"/>
<reference evidence="2 3" key="1">
    <citation type="submission" date="2015-09" db="EMBL/GenBank/DDBJ databases">
        <title>Draft genome of a European isolate of the apple canker pathogen Neonectria ditissima.</title>
        <authorList>
            <person name="Gomez-Cortecero A."/>
            <person name="Harrison R.J."/>
            <person name="Armitage A.D."/>
        </authorList>
    </citation>
    <scope>NUCLEOTIDE SEQUENCE [LARGE SCALE GENOMIC DNA]</scope>
    <source>
        <strain evidence="2 3">R09/05</strain>
    </source>
</reference>
<dbReference type="SUPFAM" id="SSF56112">
    <property type="entry name" value="Protein kinase-like (PK-like)"/>
    <property type="match status" value="1"/>
</dbReference>
<dbReference type="STRING" id="78410.A0A0P7B4K7"/>
<dbReference type="Proteomes" id="UP000050424">
    <property type="component" value="Unassembled WGS sequence"/>
</dbReference>
<comment type="caution">
    <text evidence="2">The sequence shown here is derived from an EMBL/GenBank/DDBJ whole genome shotgun (WGS) entry which is preliminary data.</text>
</comment>
<keyword evidence="3" id="KW-1185">Reference proteome</keyword>
<organism evidence="2 3">
    <name type="scientific">Neonectria ditissima</name>
    <dbReference type="NCBI Taxonomy" id="78410"/>
    <lineage>
        <taxon>Eukaryota</taxon>
        <taxon>Fungi</taxon>
        <taxon>Dikarya</taxon>
        <taxon>Ascomycota</taxon>
        <taxon>Pezizomycotina</taxon>
        <taxon>Sordariomycetes</taxon>
        <taxon>Hypocreomycetidae</taxon>
        <taxon>Hypocreales</taxon>
        <taxon>Nectriaceae</taxon>
        <taxon>Neonectria</taxon>
    </lineage>
</organism>
<dbReference type="InterPro" id="IPR051678">
    <property type="entry name" value="AGP_Transferase"/>
</dbReference>
<evidence type="ECO:0008006" key="4">
    <source>
        <dbReference type="Google" id="ProtNLM"/>
    </source>
</evidence>
<protein>
    <recommendedName>
        <fullName evidence="4">Aminoglycoside phosphotransferase domain-containing protein</fullName>
    </recommendedName>
</protein>
<dbReference type="PANTHER" id="PTHR21310:SF58">
    <property type="entry name" value="AMINOGLYCOSIDE PHOSPHOTRANSFERASE DOMAIN-CONTAINING PROTEIN"/>
    <property type="match status" value="1"/>
</dbReference>
<feature type="region of interest" description="Disordered" evidence="1">
    <location>
        <begin position="81"/>
        <end position="114"/>
    </location>
</feature>
<accession>A0A0P7B4K7</accession>
<evidence type="ECO:0000313" key="2">
    <source>
        <dbReference type="EMBL" id="KPM34818.1"/>
    </source>
</evidence>
<sequence>MAHPPFRLYPVTPASVIPPTLFVETMNPERARMLADAATEASVKPSAVATAKDERMPLPLVTGANRAPVGDAWPRAVKQTPAEPVKTPSAGMNSDKPGVNPVKALPPATTSKHAVASKRSYAEFSKDEDTVYPLPRMKTVPSIPSLGPVPKPSDETNYLSSLLKHRELKLTLRFLGQDGNDCRKTYTIQISDVGLLHHQTLSSLQWTRALSLPSSNPPGDSHASAATEEIRRYVEGELLEDVWAGLSSQMKYDYALQLGKIVEKLRSYGGGADKRGSVQSEKHVLFLDKHANHTYYAVRRNISAKQFTAFLVSTFHQNVPARVAQSLSAAFVNNKGKYLMTHANLCPKNIVVNGGKIAWILGWDCAGYYPNWWEYAKFFEATTREENQDWYEYAGVIFAVEYPIHLAAYQGIARCQQS</sequence>